<dbReference type="AlphaFoldDB" id="A0AAW2GRV4"/>
<sequence>MLDNNYVAYEKLAVSSLLCYHGCMSVKMKKTYNKTYNTPYNTKDRGMYHKRTKRLHTSSKDNISTSIYALLYPLLYFPPYYDQYSIFGHRILILRRHLSYRV</sequence>
<evidence type="ECO:0000313" key="2">
    <source>
        <dbReference type="Proteomes" id="UP001430953"/>
    </source>
</evidence>
<name>A0AAW2GRV4_9HYME</name>
<comment type="caution">
    <text evidence="1">The sequence shown here is derived from an EMBL/GenBank/DDBJ whole genome shotgun (WGS) entry which is preliminary data.</text>
</comment>
<reference evidence="1 2" key="1">
    <citation type="submission" date="2023-03" db="EMBL/GenBank/DDBJ databases">
        <title>High recombination rates correlate with genetic variation in Cardiocondyla obscurior ants.</title>
        <authorList>
            <person name="Errbii M."/>
        </authorList>
    </citation>
    <scope>NUCLEOTIDE SEQUENCE [LARGE SCALE GENOMIC DNA]</scope>
    <source>
        <strain evidence="1">Alpha-2009</strain>
        <tissue evidence="1">Whole body</tissue>
    </source>
</reference>
<keyword evidence="2" id="KW-1185">Reference proteome</keyword>
<dbReference type="EMBL" id="JADYXP020000002">
    <property type="protein sequence ID" value="KAL0129972.1"/>
    <property type="molecule type" value="Genomic_DNA"/>
</dbReference>
<evidence type="ECO:0000313" key="1">
    <source>
        <dbReference type="EMBL" id="KAL0129972.1"/>
    </source>
</evidence>
<protein>
    <submittedName>
        <fullName evidence="1">Uncharacterized protein</fullName>
    </submittedName>
</protein>
<gene>
    <name evidence="1" type="ORF">PUN28_001917</name>
</gene>
<proteinExistence type="predicted"/>
<accession>A0AAW2GRV4</accession>
<organism evidence="1 2">
    <name type="scientific">Cardiocondyla obscurior</name>
    <dbReference type="NCBI Taxonomy" id="286306"/>
    <lineage>
        <taxon>Eukaryota</taxon>
        <taxon>Metazoa</taxon>
        <taxon>Ecdysozoa</taxon>
        <taxon>Arthropoda</taxon>
        <taxon>Hexapoda</taxon>
        <taxon>Insecta</taxon>
        <taxon>Pterygota</taxon>
        <taxon>Neoptera</taxon>
        <taxon>Endopterygota</taxon>
        <taxon>Hymenoptera</taxon>
        <taxon>Apocrita</taxon>
        <taxon>Aculeata</taxon>
        <taxon>Formicoidea</taxon>
        <taxon>Formicidae</taxon>
        <taxon>Myrmicinae</taxon>
        <taxon>Cardiocondyla</taxon>
    </lineage>
</organism>
<dbReference type="Proteomes" id="UP001430953">
    <property type="component" value="Unassembled WGS sequence"/>
</dbReference>